<dbReference type="KEGG" id="deo:CAY53_03240"/>
<gene>
    <name evidence="5" type="ORF">CAY53_03240</name>
</gene>
<keyword evidence="3" id="KW-0732">Signal</keyword>
<reference evidence="5 6" key="1">
    <citation type="journal article" date="2018" name="MBio">
        <title>Insights into the evolution of host association through the isolation and characterization of a novel human periodontal pathobiont, Desulfobulbus oralis.</title>
        <authorList>
            <person name="Cross K.L."/>
            <person name="Chirania P."/>
            <person name="Xiong W."/>
            <person name="Beall C.J."/>
            <person name="Elkins J.G."/>
            <person name="Giannone R.J."/>
            <person name="Griffen A.L."/>
            <person name="Guss A.M."/>
            <person name="Hettich R.L."/>
            <person name="Joshi S.S."/>
            <person name="Mokrzan E.M."/>
            <person name="Martin R.K."/>
            <person name="Zhulin I.B."/>
            <person name="Leys E.J."/>
            <person name="Podar M."/>
        </authorList>
    </citation>
    <scope>NUCLEOTIDE SEQUENCE [LARGE SCALE GENOMIC DNA]</scope>
    <source>
        <strain evidence="5 6">ORNL</strain>
    </source>
</reference>
<dbReference type="GO" id="GO:0030288">
    <property type="term" value="C:outer membrane-bounded periplasmic space"/>
    <property type="evidence" value="ECO:0007669"/>
    <property type="project" value="TreeGrafter"/>
</dbReference>
<dbReference type="GO" id="GO:0006865">
    <property type="term" value="P:amino acid transport"/>
    <property type="evidence" value="ECO:0007669"/>
    <property type="project" value="TreeGrafter"/>
</dbReference>
<dbReference type="InterPro" id="IPR051455">
    <property type="entry name" value="Bact_solute-bind_prot3"/>
</dbReference>
<sequence length="316" mass="34685">MSHPGLLPANKANGRRCFSLPDGPAAFPNLRTRRMCMKTRLFVPTFLLPLFTLACMAAGSALAAEWKNLDEAIQKRGTLRIGLGFATPPMNFLNDQGEPDGFDADLARALAAKMGLRHEIIKVNDKTRITSLVSGETDMVLSNMNHTMSRDAQIDFSDTYLNDGKRILAEKGRYRELKDFVGKRIAISQGSNAQQAVAAALKKLGDPEPKVLSFQNNAECFLALKAGKVDGYTNDTIILAGVSGGDPAYEPVGEVYSPTYYGIGVPQNQSAWRDRVNAALRTMLIDGSYQKIYDKWFGEKGRYPLPPAPPLPIWAE</sequence>
<evidence type="ECO:0000256" key="3">
    <source>
        <dbReference type="ARBA" id="ARBA00022729"/>
    </source>
</evidence>
<dbReference type="Proteomes" id="UP000239867">
    <property type="component" value="Chromosome"/>
</dbReference>
<dbReference type="PANTHER" id="PTHR30085">
    <property type="entry name" value="AMINO ACID ABC TRANSPORTER PERMEASE"/>
    <property type="match status" value="1"/>
</dbReference>
<keyword evidence="6" id="KW-1185">Reference proteome</keyword>
<dbReference type="PANTHER" id="PTHR30085:SF6">
    <property type="entry name" value="ABC TRANSPORTER GLUTAMINE-BINDING PROTEIN GLNH"/>
    <property type="match status" value="1"/>
</dbReference>
<dbReference type="Gene3D" id="3.40.190.10">
    <property type="entry name" value="Periplasmic binding protein-like II"/>
    <property type="match status" value="2"/>
</dbReference>
<dbReference type="SUPFAM" id="SSF53850">
    <property type="entry name" value="Periplasmic binding protein-like II"/>
    <property type="match status" value="1"/>
</dbReference>
<organism evidence="5 6">
    <name type="scientific">Desulfobulbus oralis</name>
    <dbReference type="NCBI Taxonomy" id="1986146"/>
    <lineage>
        <taxon>Bacteria</taxon>
        <taxon>Pseudomonadati</taxon>
        <taxon>Thermodesulfobacteriota</taxon>
        <taxon>Desulfobulbia</taxon>
        <taxon>Desulfobulbales</taxon>
        <taxon>Desulfobulbaceae</taxon>
        <taxon>Desulfobulbus</taxon>
    </lineage>
</organism>
<dbReference type="SMART" id="SM00062">
    <property type="entry name" value="PBPb"/>
    <property type="match status" value="1"/>
</dbReference>
<dbReference type="Pfam" id="PF00497">
    <property type="entry name" value="SBP_bac_3"/>
    <property type="match status" value="1"/>
</dbReference>
<accession>A0A2L1GLQ4</accession>
<proteinExistence type="inferred from homology"/>
<dbReference type="EMBL" id="CP021255">
    <property type="protein sequence ID" value="AVD70621.1"/>
    <property type="molecule type" value="Genomic_DNA"/>
</dbReference>
<evidence type="ECO:0000313" key="5">
    <source>
        <dbReference type="EMBL" id="AVD70621.1"/>
    </source>
</evidence>
<evidence type="ECO:0000256" key="1">
    <source>
        <dbReference type="ARBA" id="ARBA00010333"/>
    </source>
</evidence>
<dbReference type="InterPro" id="IPR001638">
    <property type="entry name" value="Solute-binding_3/MltF_N"/>
</dbReference>
<dbReference type="AlphaFoldDB" id="A0A2L1GLQ4"/>
<keyword evidence="2" id="KW-0813">Transport</keyword>
<evidence type="ECO:0000313" key="6">
    <source>
        <dbReference type="Proteomes" id="UP000239867"/>
    </source>
</evidence>
<dbReference type="GO" id="GO:0005576">
    <property type="term" value="C:extracellular region"/>
    <property type="evidence" value="ECO:0007669"/>
    <property type="project" value="TreeGrafter"/>
</dbReference>
<evidence type="ECO:0000259" key="4">
    <source>
        <dbReference type="SMART" id="SM00062"/>
    </source>
</evidence>
<feature type="domain" description="Solute-binding protein family 3/N-terminal" evidence="4">
    <location>
        <begin position="78"/>
        <end position="300"/>
    </location>
</feature>
<name>A0A2L1GLQ4_9BACT</name>
<comment type="similarity">
    <text evidence="1">Belongs to the bacterial solute-binding protein 3 family.</text>
</comment>
<dbReference type="OrthoDB" id="9777941at2"/>
<evidence type="ECO:0000256" key="2">
    <source>
        <dbReference type="ARBA" id="ARBA00022448"/>
    </source>
</evidence>
<protein>
    <recommendedName>
        <fullName evidence="4">Solute-binding protein family 3/N-terminal domain-containing protein</fullName>
    </recommendedName>
</protein>